<reference evidence="6" key="2">
    <citation type="journal article" date="2021" name="Genome Biol. Evol.">
        <title>Developing a high-quality reference genome for a parasitic bivalve with doubly uniparental inheritance (Bivalvia: Unionida).</title>
        <authorList>
            <person name="Smith C.H."/>
        </authorList>
    </citation>
    <scope>NUCLEOTIDE SEQUENCE</scope>
    <source>
        <strain evidence="6">CHS0354</strain>
        <tissue evidence="6">Mantle</tissue>
    </source>
</reference>
<reference evidence="6" key="3">
    <citation type="submission" date="2023-05" db="EMBL/GenBank/DDBJ databases">
        <authorList>
            <person name="Smith C.H."/>
        </authorList>
    </citation>
    <scope>NUCLEOTIDE SEQUENCE</scope>
    <source>
        <strain evidence="6">CHS0354</strain>
        <tissue evidence="6">Mantle</tissue>
    </source>
</reference>
<keyword evidence="2" id="KW-0964">Secreted</keyword>
<evidence type="ECO:0000256" key="1">
    <source>
        <dbReference type="ARBA" id="ARBA00004613"/>
    </source>
</evidence>
<dbReference type="SUPFAM" id="SSF49842">
    <property type="entry name" value="TNF-like"/>
    <property type="match status" value="1"/>
</dbReference>
<dbReference type="InterPro" id="IPR001073">
    <property type="entry name" value="C1q_dom"/>
</dbReference>
<protein>
    <recommendedName>
        <fullName evidence="5">C1q domain-containing protein</fullName>
    </recommendedName>
</protein>
<dbReference type="InterPro" id="IPR050822">
    <property type="entry name" value="Cerebellin_Synaptic_Org"/>
</dbReference>
<reference evidence="6" key="1">
    <citation type="journal article" date="2021" name="Genome Biol. Evol.">
        <title>A High-Quality Reference Genome for a Parasitic Bivalve with Doubly Uniparental Inheritance (Bivalvia: Unionida).</title>
        <authorList>
            <person name="Smith C.H."/>
        </authorList>
    </citation>
    <scope>NUCLEOTIDE SEQUENCE</scope>
    <source>
        <strain evidence="6">CHS0354</strain>
    </source>
</reference>
<dbReference type="PANTHER" id="PTHR22923">
    <property type="entry name" value="CEREBELLIN-RELATED"/>
    <property type="match status" value="1"/>
</dbReference>
<sequence>MKVIYVTPILFLAYLTSTVYSLEITQEHFYKWSWSTNYPGYFPKVHLEDRVARLEKALLEGMQKLQNELEQQRARNDILQTVLEQQDVKLNYQDISIKELSKSNAQLRETASIQTRKIKLLEEFAMKCGNRNISVNYSDTEMYRNAATNQVTERSNVSRQEIINYKESRLVTPDVLDWNRKMKTNIKKQIRDHQIAFYALASVTNVINLGEHQTIVFDNVVKNLGGSYHGSTGIFVAPVHGIYFFTVTALFPGQKSQIIEIVMDGVPINHFWADDFRTGTESKTEAHVFVQEVPQGSNIWVRTVGAGYIRADICHLLAHIMTTKKIKLNLNIFLASHKVHFLAFVECIGSCSIVTFFKNIFDLVNL</sequence>
<dbReference type="PROSITE" id="PS50871">
    <property type="entry name" value="C1Q"/>
    <property type="match status" value="1"/>
</dbReference>
<proteinExistence type="predicted"/>
<evidence type="ECO:0000256" key="2">
    <source>
        <dbReference type="ARBA" id="ARBA00022525"/>
    </source>
</evidence>
<dbReference type="PANTHER" id="PTHR22923:SF116">
    <property type="entry name" value="C1Q DOMAIN-CONTAINING PROTEIN"/>
    <property type="match status" value="1"/>
</dbReference>
<dbReference type="EMBL" id="JAEAOA010000856">
    <property type="protein sequence ID" value="KAK3581030.1"/>
    <property type="molecule type" value="Genomic_DNA"/>
</dbReference>
<evidence type="ECO:0000259" key="5">
    <source>
        <dbReference type="PROSITE" id="PS50871"/>
    </source>
</evidence>
<evidence type="ECO:0000313" key="6">
    <source>
        <dbReference type="EMBL" id="KAK3581030.1"/>
    </source>
</evidence>
<keyword evidence="7" id="KW-1185">Reference proteome</keyword>
<dbReference type="Proteomes" id="UP001195483">
    <property type="component" value="Unassembled WGS sequence"/>
</dbReference>
<dbReference type="AlphaFoldDB" id="A0AAE0RWX0"/>
<feature type="coiled-coil region" evidence="4">
    <location>
        <begin position="51"/>
        <end position="82"/>
    </location>
</feature>
<keyword evidence="4" id="KW-0175">Coiled coil</keyword>
<feature type="domain" description="C1q" evidence="5">
    <location>
        <begin position="190"/>
        <end position="338"/>
    </location>
</feature>
<evidence type="ECO:0000313" key="7">
    <source>
        <dbReference type="Proteomes" id="UP001195483"/>
    </source>
</evidence>
<comment type="caution">
    <text evidence="6">The sequence shown here is derived from an EMBL/GenBank/DDBJ whole genome shotgun (WGS) entry which is preliminary data.</text>
</comment>
<evidence type="ECO:0000256" key="3">
    <source>
        <dbReference type="ARBA" id="ARBA00022729"/>
    </source>
</evidence>
<dbReference type="Gene3D" id="2.60.120.40">
    <property type="match status" value="1"/>
</dbReference>
<comment type="subcellular location">
    <subcellularLocation>
        <location evidence="1">Secreted</location>
    </subcellularLocation>
</comment>
<organism evidence="6 7">
    <name type="scientific">Potamilus streckersoni</name>
    <dbReference type="NCBI Taxonomy" id="2493646"/>
    <lineage>
        <taxon>Eukaryota</taxon>
        <taxon>Metazoa</taxon>
        <taxon>Spiralia</taxon>
        <taxon>Lophotrochozoa</taxon>
        <taxon>Mollusca</taxon>
        <taxon>Bivalvia</taxon>
        <taxon>Autobranchia</taxon>
        <taxon>Heteroconchia</taxon>
        <taxon>Palaeoheterodonta</taxon>
        <taxon>Unionida</taxon>
        <taxon>Unionoidea</taxon>
        <taxon>Unionidae</taxon>
        <taxon>Ambleminae</taxon>
        <taxon>Lampsilini</taxon>
        <taxon>Potamilus</taxon>
    </lineage>
</organism>
<evidence type="ECO:0000256" key="4">
    <source>
        <dbReference type="SAM" id="Coils"/>
    </source>
</evidence>
<dbReference type="GO" id="GO:0005576">
    <property type="term" value="C:extracellular region"/>
    <property type="evidence" value="ECO:0007669"/>
    <property type="project" value="UniProtKB-SubCell"/>
</dbReference>
<keyword evidence="3" id="KW-0732">Signal</keyword>
<dbReference type="Pfam" id="PF00386">
    <property type="entry name" value="C1q"/>
    <property type="match status" value="1"/>
</dbReference>
<gene>
    <name evidence="6" type="ORF">CHS0354_013926</name>
</gene>
<dbReference type="SMART" id="SM00110">
    <property type="entry name" value="C1Q"/>
    <property type="match status" value="1"/>
</dbReference>
<name>A0AAE0RWX0_9BIVA</name>
<accession>A0AAE0RWX0</accession>
<dbReference type="InterPro" id="IPR008983">
    <property type="entry name" value="Tumour_necrosis_fac-like_dom"/>
</dbReference>